<evidence type="ECO:0000256" key="10">
    <source>
        <dbReference type="SAM" id="MobiDB-lite"/>
    </source>
</evidence>
<evidence type="ECO:0000256" key="7">
    <source>
        <dbReference type="ARBA" id="ARBA00023163"/>
    </source>
</evidence>
<accession>A0A7J7NKP3</accession>
<comment type="caution">
    <text evidence="12">The sequence shown here is derived from an EMBL/GenBank/DDBJ whole genome shotgun (WGS) entry which is preliminary data.</text>
</comment>
<feature type="domain" description="C2H2-type" evidence="11">
    <location>
        <begin position="93"/>
        <end position="120"/>
    </location>
</feature>
<dbReference type="Pfam" id="PF13912">
    <property type="entry name" value="zf-C2H2_6"/>
    <property type="match status" value="2"/>
</dbReference>
<evidence type="ECO:0000256" key="8">
    <source>
        <dbReference type="ARBA" id="ARBA00023242"/>
    </source>
</evidence>
<keyword evidence="13" id="KW-1185">Reference proteome</keyword>
<evidence type="ECO:0000256" key="5">
    <source>
        <dbReference type="ARBA" id="ARBA00022833"/>
    </source>
</evidence>
<keyword evidence="6" id="KW-0805">Transcription regulation</keyword>
<dbReference type="GO" id="GO:0005634">
    <property type="term" value="C:nucleus"/>
    <property type="evidence" value="ECO:0007669"/>
    <property type="project" value="UniProtKB-SubCell"/>
</dbReference>
<protein>
    <recommendedName>
        <fullName evidence="11">C2H2-type domain-containing protein</fullName>
    </recommendedName>
</protein>
<dbReference type="EMBL" id="JACGCM010000719">
    <property type="protein sequence ID" value="KAF6167696.1"/>
    <property type="molecule type" value="Genomic_DNA"/>
</dbReference>
<evidence type="ECO:0000313" key="12">
    <source>
        <dbReference type="EMBL" id="KAF6167696.1"/>
    </source>
</evidence>
<proteinExistence type="predicted"/>
<dbReference type="AlphaFoldDB" id="A0A7J7NKP3"/>
<dbReference type="InterPro" id="IPR013087">
    <property type="entry name" value="Znf_C2H2_type"/>
</dbReference>
<dbReference type="Gene3D" id="3.30.160.60">
    <property type="entry name" value="Classic Zinc Finger"/>
    <property type="match status" value="1"/>
</dbReference>
<dbReference type="PROSITE" id="PS00028">
    <property type="entry name" value="ZINC_FINGER_C2H2_1"/>
    <property type="match status" value="2"/>
</dbReference>
<keyword evidence="8" id="KW-0539">Nucleus</keyword>
<comment type="subcellular location">
    <subcellularLocation>
        <location evidence="1">Nucleus</location>
    </subcellularLocation>
</comment>
<feature type="compositionally biased region" description="Low complexity" evidence="10">
    <location>
        <begin position="22"/>
        <end position="44"/>
    </location>
</feature>
<evidence type="ECO:0000313" key="13">
    <source>
        <dbReference type="Proteomes" id="UP000541444"/>
    </source>
</evidence>
<keyword evidence="2" id="KW-0479">Metal-binding</keyword>
<evidence type="ECO:0000256" key="1">
    <source>
        <dbReference type="ARBA" id="ARBA00004123"/>
    </source>
</evidence>
<dbReference type="OrthoDB" id="6077919at2759"/>
<dbReference type="PROSITE" id="PS50157">
    <property type="entry name" value="ZINC_FINGER_C2H2_2"/>
    <property type="match status" value="2"/>
</dbReference>
<evidence type="ECO:0000256" key="9">
    <source>
        <dbReference type="PROSITE-ProRule" id="PRU00042"/>
    </source>
</evidence>
<reference evidence="12 13" key="1">
    <citation type="journal article" date="2020" name="IScience">
        <title>Genome Sequencing of the Endangered Kingdonia uniflora (Circaeasteraceae, Ranunculales) Reveals Potential Mechanisms of Evolutionary Specialization.</title>
        <authorList>
            <person name="Sun Y."/>
            <person name="Deng T."/>
            <person name="Zhang A."/>
            <person name="Moore M.J."/>
            <person name="Landis J.B."/>
            <person name="Lin N."/>
            <person name="Zhang H."/>
            <person name="Zhang X."/>
            <person name="Huang J."/>
            <person name="Zhang X."/>
            <person name="Sun H."/>
            <person name="Wang H."/>
        </authorList>
    </citation>
    <scope>NUCLEOTIDE SEQUENCE [LARGE SCALE GENOMIC DNA]</scope>
    <source>
        <strain evidence="12">TB1705</strain>
        <tissue evidence="12">Leaf</tissue>
    </source>
</reference>
<keyword evidence="3" id="KW-0677">Repeat</keyword>
<keyword evidence="7" id="KW-0804">Transcription</keyword>
<evidence type="ECO:0000256" key="2">
    <source>
        <dbReference type="ARBA" id="ARBA00022723"/>
    </source>
</evidence>
<keyword evidence="5" id="KW-0862">Zinc</keyword>
<sequence length="263" mass="28971">MDMMEETQIAKGQRTKRQRPYSPSFTITTSSSSGSIGHTHVSTSTEEEEDMANCLILLAQGHNGHKTHKVHSNTNISDGYEFTENLRSGIYAYECKTCNKCFGSFQALGGHRASHKKLKAAAEAASAAALDVVAGEDHKKALVLYEDHHSSVLMGNRVFYTTSNNKSKIHECSICGSEFSSGQALGGHMRRHRTVTITATASADIAPIMMEPQEPARIRNVLALDLNLPAPEEDHREAKFSFVTKQQQQPLRFSTSSLVDCHY</sequence>
<dbReference type="SMART" id="SM00355">
    <property type="entry name" value="ZnF_C2H2"/>
    <property type="match status" value="2"/>
</dbReference>
<dbReference type="PANTHER" id="PTHR26374">
    <property type="entry name" value="ZINC FINGER PROTEIN ZAT5"/>
    <property type="match status" value="1"/>
</dbReference>
<feature type="domain" description="C2H2-type" evidence="11">
    <location>
        <begin position="170"/>
        <end position="192"/>
    </location>
</feature>
<dbReference type="InterPro" id="IPR036236">
    <property type="entry name" value="Znf_C2H2_sf"/>
</dbReference>
<organism evidence="12 13">
    <name type="scientific">Kingdonia uniflora</name>
    <dbReference type="NCBI Taxonomy" id="39325"/>
    <lineage>
        <taxon>Eukaryota</taxon>
        <taxon>Viridiplantae</taxon>
        <taxon>Streptophyta</taxon>
        <taxon>Embryophyta</taxon>
        <taxon>Tracheophyta</taxon>
        <taxon>Spermatophyta</taxon>
        <taxon>Magnoliopsida</taxon>
        <taxon>Ranunculales</taxon>
        <taxon>Circaeasteraceae</taxon>
        <taxon>Kingdonia</taxon>
    </lineage>
</organism>
<dbReference type="Proteomes" id="UP000541444">
    <property type="component" value="Unassembled WGS sequence"/>
</dbReference>
<evidence type="ECO:0000256" key="3">
    <source>
        <dbReference type="ARBA" id="ARBA00022737"/>
    </source>
</evidence>
<evidence type="ECO:0000256" key="4">
    <source>
        <dbReference type="ARBA" id="ARBA00022771"/>
    </source>
</evidence>
<feature type="region of interest" description="Disordered" evidence="10">
    <location>
        <begin position="1"/>
        <end position="46"/>
    </location>
</feature>
<name>A0A7J7NKP3_9MAGN</name>
<dbReference type="SUPFAM" id="SSF57667">
    <property type="entry name" value="beta-beta-alpha zinc fingers"/>
    <property type="match status" value="1"/>
</dbReference>
<evidence type="ECO:0000256" key="6">
    <source>
        <dbReference type="ARBA" id="ARBA00023015"/>
    </source>
</evidence>
<evidence type="ECO:0000259" key="11">
    <source>
        <dbReference type="PROSITE" id="PS50157"/>
    </source>
</evidence>
<keyword evidence="4 9" id="KW-0863">Zinc-finger</keyword>
<gene>
    <name evidence="12" type="ORF">GIB67_017191</name>
</gene>
<dbReference type="PANTHER" id="PTHR26374:SF456">
    <property type="entry name" value="ZINC FINGER PROTEIN ZAT5-LIKE"/>
    <property type="match status" value="1"/>
</dbReference>
<dbReference type="GO" id="GO:0008270">
    <property type="term" value="F:zinc ion binding"/>
    <property type="evidence" value="ECO:0007669"/>
    <property type="project" value="UniProtKB-KW"/>
</dbReference>